<protein>
    <submittedName>
        <fullName evidence="1">Uncharacterized protein</fullName>
    </submittedName>
</protein>
<dbReference type="AlphaFoldDB" id="W7XH42"/>
<dbReference type="Proteomes" id="UP000009168">
    <property type="component" value="Unassembled WGS sequence"/>
</dbReference>
<gene>
    <name evidence="1" type="ORF">TTHERM_000656028</name>
</gene>
<dbReference type="InParanoid" id="W7XH42"/>
<dbReference type="EMBL" id="GG662502">
    <property type="protein sequence ID" value="EWS72319.1"/>
    <property type="molecule type" value="Genomic_DNA"/>
</dbReference>
<dbReference type="RefSeq" id="XP_012655153.1">
    <property type="nucleotide sequence ID" value="XM_012799699.1"/>
</dbReference>
<organism evidence="1 2">
    <name type="scientific">Tetrahymena thermophila (strain SB210)</name>
    <dbReference type="NCBI Taxonomy" id="312017"/>
    <lineage>
        <taxon>Eukaryota</taxon>
        <taxon>Sar</taxon>
        <taxon>Alveolata</taxon>
        <taxon>Ciliophora</taxon>
        <taxon>Intramacronucleata</taxon>
        <taxon>Oligohymenophorea</taxon>
        <taxon>Hymenostomatida</taxon>
        <taxon>Tetrahymenina</taxon>
        <taxon>Tetrahymenidae</taxon>
        <taxon>Tetrahymena</taxon>
    </lineage>
</organism>
<evidence type="ECO:0000313" key="2">
    <source>
        <dbReference type="Proteomes" id="UP000009168"/>
    </source>
</evidence>
<proteinExistence type="predicted"/>
<dbReference type="KEGG" id="tet:TTHERM_000656028"/>
<dbReference type="GeneID" id="24440064"/>
<evidence type="ECO:0000313" key="1">
    <source>
        <dbReference type="EMBL" id="EWS72319.1"/>
    </source>
</evidence>
<keyword evidence="2" id="KW-1185">Reference proteome</keyword>
<name>W7XH42_TETTS</name>
<reference evidence="2" key="1">
    <citation type="journal article" date="2006" name="PLoS Biol.">
        <title>Macronuclear genome sequence of the ciliate Tetrahymena thermophila, a model eukaryote.</title>
        <authorList>
            <person name="Eisen J.A."/>
            <person name="Coyne R.S."/>
            <person name="Wu M."/>
            <person name="Wu D."/>
            <person name="Thiagarajan M."/>
            <person name="Wortman J.R."/>
            <person name="Badger J.H."/>
            <person name="Ren Q."/>
            <person name="Amedeo P."/>
            <person name="Jones K.M."/>
            <person name="Tallon L.J."/>
            <person name="Delcher A.L."/>
            <person name="Salzberg S.L."/>
            <person name="Silva J.C."/>
            <person name="Haas B.J."/>
            <person name="Majoros W.H."/>
            <person name="Farzad M."/>
            <person name="Carlton J.M."/>
            <person name="Smith R.K. Jr."/>
            <person name="Garg J."/>
            <person name="Pearlman R.E."/>
            <person name="Karrer K.M."/>
            <person name="Sun L."/>
            <person name="Manning G."/>
            <person name="Elde N.C."/>
            <person name="Turkewitz A.P."/>
            <person name="Asai D.J."/>
            <person name="Wilkes D.E."/>
            <person name="Wang Y."/>
            <person name="Cai H."/>
            <person name="Collins K."/>
            <person name="Stewart B.A."/>
            <person name="Lee S.R."/>
            <person name="Wilamowska K."/>
            <person name="Weinberg Z."/>
            <person name="Ruzzo W.L."/>
            <person name="Wloga D."/>
            <person name="Gaertig J."/>
            <person name="Frankel J."/>
            <person name="Tsao C.-C."/>
            <person name="Gorovsky M.A."/>
            <person name="Keeling P.J."/>
            <person name="Waller R.F."/>
            <person name="Patron N.J."/>
            <person name="Cherry J.M."/>
            <person name="Stover N.A."/>
            <person name="Krieger C.J."/>
            <person name="del Toro C."/>
            <person name="Ryder H.F."/>
            <person name="Williamson S.C."/>
            <person name="Barbeau R.A."/>
            <person name="Hamilton E.P."/>
            <person name="Orias E."/>
        </authorList>
    </citation>
    <scope>NUCLEOTIDE SEQUENCE [LARGE SCALE GENOMIC DNA]</scope>
    <source>
        <strain evidence="2">SB210</strain>
    </source>
</reference>
<sequence length="100" mass="11618">MLFLVVVSNIISDDQANHIVRLNIPKSQSKNDSGEYSSEYQPLLINLIYLISLIKFKIKLHEIKLNNSVNIYVFLQAKNNDLCLFIYLYISIFLCYSITL</sequence>
<accession>W7XH42</accession>